<protein>
    <submittedName>
        <fullName evidence="1">Uncharacterized protein</fullName>
    </submittedName>
</protein>
<keyword evidence="2" id="KW-1185">Reference proteome</keyword>
<dbReference type="EMBL" id="ACOU01000007">
    <property type="protein sequence ID" value="EKX72208.1"/>
    <property type="molecule type" value="Genomic_DNA"/>
</dbReference>
<proteinExistence type="predicted"/>
<sequence length="348" mass="39256">MCVGIRLDIHPGRLSTNQGDVTGVWKDGILKGYNVYEYKYQPEDEPFDLSELSYNGVRMPGIVAHIVTVKSATTFFSSENWRLLLIGLDCAENYTYYANPLTKAEVVTSTFTEFTVDIPLINDDLMRILKSIDKNEGMRIHKLYAENVNLAEKLLRSSDVLLDFSHKFEACEHKYPSVITNTNVTVEVSAEVGTRYLRARHFASGPFRVRGIKLPSGNYMKVIGGLPNDFIHEANMYYKQGDLACRKPLLAELKKDENIKYILYKQKKHKWNIYKISKAQKRSYSIEKILERIEKDGKLDVSKLESNSAIGLPGLPKVNFVGGLKKVTGLVKNVTLGIAKGLSGKHKG</sequence>
<evidence type="ECO:0000313" key="2">
    <source>
        <dbReference type="Proteomes" id="UP000031512"/>
    </source>
</evidence>
<gene>
    <name evidence="1" type="ORF">BEWA_046720</name>
</gene>
<dbReference type="RefSeq" id="XP_004831660.1">
    <property type="nucleotide sequence ID" value="XM_004831603.1"/>
</dbReference>
<reference evidence="1 2" key="1">
    <citation type="journal article" date="2012" name="BMC Genomics">
        <title>Comparative genomic analysis and phylogenetic position of Theileria equi.</title>
        <authorList>
            <person name="Kappmeyer L.S."/>
            <person name="Thiagarajan M."/>
            <person name="Herndon D.R."/>
            <person name="Ramsay J.D."/>
            <person name="Caler E."/>
            <person name="Djikeng A."/>
            <person name="Gillespie J.J."/>
            <person name="Lau A.O."/>
            <person name="Roalson E.H."/>
            <person name="Silva J.C."/>
            <person name="Silva M.G."/>
            <person name="Suarez C.E."/>
            <person name="Ueti M.W."/>
            <person name="Nene V.M."/>
            <person name="Mealey R.H."/>
            <person name="Knowles D.P."/>
            <person name="Brayton K.A."/>
        </authorList>
    </citation>
    <scope>NUCLEOTIDE SEQUENCE [LARGE SCALE GENOMIC DNA]</scope>
    <source>
        <strain evidence="1 2">WA</strain>
    </source>
</reference>
<evidence type="ECO:0000313" key="1">
    <source>
        <dbReference type="EMBL" id="EKX72208.1"/>
    </source>
</evidence>
<dbReference type="AlphaFoldDB" id="L1LAM4"/>
<dbReference type="KEGG" id="beq:BEWA_046720"/>
<name>L1LAM4_THEEQ</name>
<dbReference type="Proteomes" id="UP000031512">
    <property type="component" value="Unassembled WGS sequence"/>
</dbReference>
<accession>L1LAM4</accession>
<dbReference type="GeneID" id="15805034"/>
<comment type="caution">
    <text evidence="1">The sequence shown here is derived from an EMBL/GenBank/DDBJ whole genome shotgun (WGS) entry which is preliminary data.</text>
</comment>
<organism evidence="1 2">
    <name type="scientific">Theileria equi strain WA</name>
    <dbReference type="NCBI Taxonomy" id="1537102"/>
    <lineage>
        <taxon>Eukaryota</taxon>
        <taxon>Sar</taxon>
        <taxon>Alveolata</taxon>
        <taxon>Apicomplexa</taxon>
        <taxon>Aconoidasida</taxon>
        <taxon>Piroplasmida</taxon>
        <taxon>Theileriidae</taxon>
        <taxon>Theileria</taxon>
    </lineage>
</organism>
<dbReference type="VEuPathDB" id="PiroplasmaDB:BEWA_046720"/>